<reference evidence="4" key="1">
    <citation type="journal article" date="2013" name="Science">
        <title>Comparative analysis of bat genomes provides insight into the evolution of flight and immunity.</title>
        <authorList>
            <person name="Zhang G."/>
            <person name="Cowled C."/>
            <person name="Shi Z."/>
            <person name="Huang Z."/>
            <person name="Bishop-Lilly K.A."/>
            <person name="Fang X."/>
            <person name="Wynne J.W."/>
            <person name="Xiong Z."/>
            <person name="Baker M.L."/>
            <person name="Zhao W."/>
            <person name="Tachedjian M."/>
            <person name="Zhu Y."/>
            <person name="Zhou P."/>
            <person name="Jiang X."/>
            <person name="Ng J."/>
            <person name="Yang L."/>
            <person name="Wu L."/>
            <person name="Xiao J."/>
            <person name="Feng Y."/>
            <person name="Chen Y."/>
            <person name="Sun X."/>
            <person name="Zhang Y."/>
            <person name="Marsh G.A."/>
            <person name="Crameri G."/>
            <person name="Broder C.C."/>
            <person name="Frey K.G."/>
            <person name="Wang L.F."/>
            <person name="Wang J."/>
        </authorList>
    </citation>
    <scope>NUCLEOTIDE SEQUENCE [LARGE SCALE GENOMIC DNA]</scope>
</reference>
<dbReference type="EMBL" id="KB031042">
    <property type="protein sequence ID" value="ELK05499.1"/>
    <property type="molecule type" value="Genomic_DNA"/>
</dbReference>
<feature type="compositionally biased region" description="Polar residues" evidence="1">
    <location>
        <begin position="84"/>
        <end position="109"/>
    </location>
</feature>
<accession>L5K1D7</accession>
<dbReference type="PANTHER" id="PTHR28678:SF1">
    <property type="entry name" value="CODANIN-1"/>
    <property type="match status" value="1"/>
</dbReference>
<dbReference type="InterPro" id="IPR028171">
    <property type="entry name" value="Codanin-1_C"/>
</dbReference>
<dbReference type="Proteomes" id="UP000010552">
    <property type="component" value="Unassembled WGS sequence"/>
</dbReference>
<evidence type="ECO:0000256" key="1">
    <source>
        <dbReference type="SAM" id="MobiDB-lite"/>
    </source>
</evidence>
<dbReference type="STRING" id="9402.L5K1D7"/>
<dbReference type="AlphaFoldDB" id="L5K1D7"/>
<dbReference type="GO" id="GO:0006325">
    <property type="term" value="P:chromatin organization"/>
    <property type="evidence" value="ECO:0007669"/>
    <property type="project" value="TreeGrafter"/>
</dbReference>
<feature type="region of interest" description="Disordered" evidence="1">
    <location>
        <begin position="75"/>
        <end position="117"/>
    </location>
</feature>
<sequence length="1023" mass="112560">MGIWGKPVATLSRTKPSRRINPTPVSEERAISKPKTCFTSPPINCVPSSQSSVLDSSPWGHGLPPGCRSLQEEREMLKKERSKQLQQLPAPTCSTSESGSPLPSRTGSLTAEPADPAKVSSRQRLELVALVYSSCIAGKVLSYLDKGTLKLLAENERLLCFSPALQGRLRAAYEGSAAKVSLAMPPSVQAVSFQPETDNRANFSSDRAFHTFKKQRDVFYEVLREWEDHHEEPGWDFEKGLGSRIRAMMGQLSAACSHSHFVRLFQKQLLQMCQSPGGAGGTVLGEALDVLSMLGADKLGRLRRLQERLAAPQSSGGPCPPPSFPGCQGFFRDFILSASSFQFNQHLMDSLSLKIRELNGFVLPQPEPSDEDGESDVDWQGERRQFAVVLLSLRLLAKFLGFVAFLPYRGPEPPPTRELQDSILALRSQVHPALDVRALLQQGLRARRAVLTVPWLVEFLSLADHIVPMLDYYRSIFALLLHLHRSLVLSKESEGEMCFLNKLLLLAVLGWLFQIPTVPEDLFFLEEGQVDTFEVDTVALEHGLDGMPVVDQHLLYTCCPYIGTPDCLSLSILQTLKVHDARGGGVGFRTKHLVFSDAGELRKLLASWVSGSSGRSGGFVRKITPTTTTGLGAQPPRTTQGLQAQLAQAFFHNQPPSLRRTVEFVAERIGSNCVKHIKATLVADLVRQAESLLQEQLVTQGEEGGDPAQLLEILCSQLCPHGAQALTQGREFCQKKSPGAVRALLPEETPAAVLSSAENIAVGLATEKACAWLSANITALIRREVKAAVGRVLRAQGPELAARGERRGCSRACEHHAPLPSHLISEIKDVLSLASGPRDPEEGVSPEHLEQLLGQLGLTLRCRQFLCPPAEQHLAKCSVELASLLVADQIPVLGPPAQHRLERGQARRLLHLLLSLWKDDFQVPIPLHLLLSPRNVGLLADTRPREWDLLLFLLRELVEKGLMGRTEIEACLDSLREAQWPGDFSEELATLFNLFLAEPWMPEPQLRACELLQPNRGTVLAQS</sequence>
<dbReference type="FunCoup" id="L5K1D7">
    <property type="interactions" value="3272"/>
</dbReference>
<proteinExistence type="predicted"/>
<gene>
    <name evidence="3" type="ORF">PAL_GLEAN10023566</name>
</gene>
<feature type="region of interest" description="Disordered" evidence="1">
    <location>
        <begin position="49"/>
        <end position="68"/>
    </location>
</feature>
<dbReference type="PANTHER" id="PTHR28678">
    <property type="entry name" value="CODANIN-1"/>
    <property type="match status" value="1"/>
</dbReference>
<dbReference type="eggNOG" id="ENOG502QPWR">
    <property type="taxonomic scope" value="Eukaryota"/>
</dbReference>
<evidence type="ECO:0000313" key="3">
    <source>
        <dbReference type="EMBL" id="ELK05499.1"/>
    </source>
</evidence>
<evidence type="ECO:0000313" key="4">
    <source>
        <dbReference type="Proteomes" id="UP000010552"/>
    </source>
</evidence>
<evidence type="ECO:0000259" key="2">
    <source>
        <dbReference type="Pfam" id="PF15296"/>
    </source>
</evidence>
<dbReference type="InParanoid" id="L5K1D7"/>
<keyword evidence="4" id="KW-1185">Reference proteome</keyword>
<feature type="domain" description="Codanin-1 C-terminal" evidence="2">
    <location>
        <begin position="599"/>
        <end position="695"/>
    </location>
</feature>
<dbReference type="Pfam" id="PF15296">
    <property type="entry name" value="Codanin-1_C"/>
    <property type="match status" value="1"/>
</dbReference>
<dbReference type="InterPro" id="IPR040031">
    <property type="entry name" value="Codanin-1"/>
</dbReference>
<name>L5K1D7_PTEAL</name>
<protein>
    <submittedName>
        <fullName evidence="3">Codanin-1</fullName>
    </submittedName>
</protein>
<organism evidence="3 4">
    <name type="scientific">Pteropus alecto</name>
    <name type="common">Black flying fox</name>
    <dbReference type="NCBI Taxonomy" id="9402"/>
    <lineage>
        <taxon>Eukaryota</taxon>
        <taxon>Metazoa</taxon>
        <taxon>Chordata</taxon>
        <taxon>Craniata</taxon>
        <taxon>Vertebrata</taxon>
        <taxon>Euteleostomi</taxon>
        <taxon>Mammalia</taxon>
        <taxon>Eutheria</taxon>
        <taxon>Laurasiatheria</taxon>
        <taxon>Chiroptera</taxon>
        <taxon>Yinpterochiroptera</taxon>
        <taxon>Pteropodoidea</taxon>
        <taxon>Pteropodidae</taxon>
        <taxon>Pteropodinae</taxon>
        <taxon>Pteropus</taxon>
    </lineage>
</organism>
<dbReference type="GO" id="GO:0005634">
    <property type="term" value="C:nucleus"/>
    <property type="evidence" value="ECO:0007669"/>
    <property type="project" value="TreeGrafter"/>
</dbReference>
<feature type="region of interest" description="Disordered" evidence="1">
    <location>
        <begin position="1"/>
        <end position="33"/>
    </location>
</feature>